<feature type="signal peptide" evidence="13">
    <location>
        <begin position="1"/>
        <end position="27"/>
    </location>
</feature>
<keyword evidence="6" id="KW-0408">Iron</keyword>
<keyword evidence="10 11" id="KW-0998">Cell outer membrane</keyword>
<dbReference type="PANTHER" id="PTHR32552">
    <property type="entry name" value="FERRICHROME IRON RECEPTOR-RELATED"/>
    <property type="match status" value="1"/>
</dbReference>
<keyword evidence="8 12" id="KW-0798">TonB box</keyword>
<keyword evidence="9 11" id="KW-0472">Membrane</keyword>
<proteinExistence type="inferred from homology"/>
<evidence type="ECO:0000256" key="6">
    <source>
        <dbReference type="ARBA" id="ARBA00023004"/>
    </source>
</evidence>
<evidence type="ECO:0000313" key="16">
    <source>
        <dbReference type="EMBL" id="GIL41678.1"/>
    </source>
</evidence>
<keyword evidence="5 11" id="KW-0812">Transmembrane</keyword>
<feature type="domain" description="TonB-dependent receptor-like beta-barrel" evidence="14">
    <location>
        <begin position="278"/>
        <end position="752"/>
    </location>
</feature>
<evidence type="ECO:0000256" key="4">
    <source>
        <dbReference type="ARBA" id="ARBA00022496"/>
    </source>
</evidence>
<dbReference type="GO" id="GO:0006826">
    <property type="term" value="P:iron ion transport"/>
    <property type="evidence" value="ECO:0007669"/>
    <property type="project" value="UniProtKB-KW"/>
</dbReference>
<name>A0A8S8XCF7_9PROT</name>
<feature type="chain" id="PRO_5035747610" evidence="13">
    <location>
        <begin position="28"/>
        <end position="786"/>
    </location>
</feature>
<dbReference type="SUPFAM" id="SSF56935">
    <property type="entry name" value="Porins"/>
    <property type="match status" value="1"/>
</dbReference>
<comment type="caution">
    <text evidence="16">The sequence shown here is derived from an EMBL/GenBank/DDBJ whole genome shotgun (WGS) entry which is preliminary data.</text>
</comment>
<evidence type="ECO:0000256" key="9">
    <source>
        <dbReference type="ARBA" id="ARBA00023136"/>
    </source>
</evidence>
<organism evidence="16 17">
    <name type="scientific">Roseiterribacter gracilis</name>
    <dbReference type="NCBI Taxonomy" id="2812848"/>
    <lineage>
        <taxon>Bacteria</taxon>
        <taxon>Pseudomonadati</taxon>
        <taxon>Pseudomonadota</taxon>
        <taxon>Alphaproteobacteria</taxon>
        <taxon>Rhodospirillales</taxon>
        <taxon>Roseiterribacteraceae</taxon>
        <taxon>Roseiterribacter</taxon>
    </lineage>
</organism>
<comment type="similarity">
    <text evidence="11 12">Belongs to the TonB-dependent receptor family.</text>
</comment>
<keyword evidence="13" id="KW-0732">Signal</keyword>
<comment type="subcellular location">
    <subcellularLocation>
        <location evidence="1 11">Cell outer membrane</location>
        <topology evidence="1 11">Multi-pass membrane protein</topology>
    </subcellularLocation>
</comment>
<dbReference type="InterPro" id="IPR012910">
    <property type="entry name" value="Plug_dom"/>
</dbReference>
<dbReference type="InterPro" id="IPR039426">
    <property type="entry name" value="TonB-dep_rcpt-like"/>
</dbReference>
<dbReference type="Pfam" id="PF07715">
    <property type="entry name" value="Plug"/>
    <property type="match status" value="1"/>
</dbReference>
<keyword evidence="2 11" id="KW-0813">Transport</keyword>
<dbReference type="RefSeq" id="WP_420245269.1">
    <property type="nucleotide sequence ID" value="NZ_BOPV01000001.1"/>
</dbReference>
<evidence type="ECO:0000256" key="12">
    <source>
        <dbReference type="RuleBase" id="RU003357"/>
    </source>
</evidence>
<dbReference type="InterPro" id="IPR000531">
    <property type="entry name" value="Beta-barrel_TonB"/>
</dbReference>
<evidence type="ECO:0000256" key="7">
    <source>
        <dbReference type="ARBA" id="ARBA00023065"/>
    </source>
</evidence>
<evidence type="ECO:0000256" key="13">
    <source>
        <dbReference type="SAM" id="SignalP"/>
    </source>
</evidence>
<dbReference type="GO" id="GO:0009279">
    <property type="term" value="C:cell outer membrane"/>
    <property type="evidence" value="ECO:0007669"/>
    <property type="project" value="UniProtKB-SubCell"/>
</dbReference>
<evidence type="ECO:0000259" key="14">
    <source>
        <dbReference type="Pfam" id="PF00593"/>
    </source>
</evidence>
<keyword evidence="7" id="KW-0406">Ion transport</keyword>
<dbReference type="InterPro" id="IPR036942">
    <property type="entry name" value="Beta-barrel_TonB_sf"/>
</dbReference>
<evidence type="ECO:0000256" key="10">
    <source>
        <dbReference type="ARBA" id="ARBA00023237"/>
    </source>
</evidence>
<evidence type="ECO:0000256" key="3">
    <source>
        <dbReference type="ARBA" id="ARBA00022452"/>
    </source>
</evidence>
<dbReference type="Gene3D" id="2.40.170.20">
    <property type="entry name" value="TonB-dependent receptor, beta-barrel domain"/>
    <property type="match status" value="1"/>
</dbReference>
<evidence type="ECO:0000313" key="17">
    <source>
        <dbReference type="Proteomes" id="UP000681075"/>
    </source>
</evidence>
<protein>
    <submittedName>
        <fullName evidence="16">TonB-dependent receptor</fullName>
    </submittedName>
</protein>
<keyword evidence="3 11" id="KW-1134">Transmembrane beta strand</keyword>
<dbReference type="Proteomes" id="UP000681075">
    <property type="component" value="Unassembled WGS sequence"/>
</dbReference>
<reference evidence="16" key="1">
    <citation type="submission" date="2021-02" db="EMBL/GenBank/DDBJ databases">
        <title>Genome sequence of Rhodospirillales sp. strain TMPK1 isolated from soil.</title>
        <authorList>
            <person name="Nakai R."/>
            <person name="Kusada H."/>
            <person name="Tamaki H."/>
        </authorList>
    </citation>
    <scope>NUCLEOTIDE SEQUENCE</scope>
    <source>
        <strain evidence="16">TMPK1</strain>
    </source>
</reference>
<evidence type="ECO:0000256" key="5">
    <source>
        <dbReference type="ARBA" id="ARBA00022692"/>
    </source>
</evidence>
<keyword evidence="16" id="KW-0675">Receptor</keyword>
<keyword evidence="17" id="KW-1185">Reference proteome</keyword>
<sequence length="786" mass="86037">MLRKKLYFCAHATTAAMALLTGMNAAAQTAETSGQAGIQEILVTATKRTTTLQSTPVAVSVLNGADLDLNHVQTIQDVTRLVPSFQATAQGDHGVITMTLRGIGNDSAKTEYADPEVALYVDGIYTARPEGASSLLFDMQSVEVLRGPQGTLWGRNATVGAVNMQTAKPTLDDVYGNLEAGVGGYGRVGTRGAINVPLTDKLAVRLSFAREKHDGYVDYQAPPTIPLAQQQAALAAYNRANGTNLAFQPLDANRYVQSGDKYNAQDQSAVRLSALWKPTDRLTWNVNFEYFQDRGTPNMNLLQTPRPGTSEWSALINIAPFLHRDVYSLRSRFDYDINDYLSVTYIAGYSWFKGRANFDQDGGATLPTSFASGGNEQEDRTNLAKYYSYSHEVELKSNGKHDLDWILGAYYGHEDNSIRFDINILNGSTQGPVNWGGEFLQPKETVTSKAVFGQATYHLTDKLHLTGGLRYTKDERGNEGGVGIGFCGAGCGGPVAVNQDARSLGWTVFSNNTGSGSWNKMTYLARVSYDFTPDVMGYASVSTGYKSGGVQDGGFLYNPETLTNYEAGLKLRLLGGRLTVNNAFFYEDLKNFQFSAPVTNPDGTHVLRTNNADGATVYGFESEIAARPTVDDLLGLSLSFQHTKLDHLIAGSNDYSLPPCAVPGISTCLDVTGHKLPHAPSFAAQLIYEHSFHLFNGATVIPRVSFHYETASWLSVFNLGDGDKQNSYTRTDLSVRYESNKPWSVELFVQNVEDDRIKTNAQNSFGAFQSVYLPPRTFGANFRYRF</sequence>
<dbReference type="PROSITE" id="PS52016">
    <property type="entry name" value="TONB_DEPENDENT_REC_3"/>
    <property type="match status" value="1"/>
</dbReference>
<dbReference type="EMBL" id="BOPV01000001">
    <property type="protein sequence ID" value="GIL41678.1"/>
    <property type="molecule type" value="Genomic_DNA"/>
</dbReference>
<gene>
    <name evidence="16" type="ORF">TMPK1_39150</name>
</gene>
<evidence type="ECO:0000256" key="2">
    <source>
        <dbReference type="ARBA" id="ARBA00022448"/>
    </source>
</evidence>
<evidence type="ECO:0000256" key="1">
    <source>
        <dbReference type="ARBA" id="ARBA00004571"/>
    </source>
</evidence>
<evidence type="ECO:0000256" key="8">
    <source>
        <dbReference type="ARBA" id="ARBA00023077"/>
    </source>
</evidence>
<feature type="domain" description="TonB-dependent receptor plug" evidence="15">
    <location>
        <begin position="52"/>
        <end position="160"/>
    </location>
</feature>
<dbReference type="AlphaFoldDB" id="A0A8S8XCF7"/>
<dbReference type="InterPro" id="IPR037066">
    <property type="entry name" value="Plug_dom_sf"/>
</dbReference>
<evidence type="ECO:0000259" key="15">
    <source>
        <dbReference type="Pfam" id="PF07715"/>
    </source>
</evidence>
<evidence type="ECO:0000256" key="11">
    <source>
        <dbReference type="PROSITE-ProRule" id="PRU01360"/>
    </source>
</evidence>
<dbReference type="Gene3D" id="2.170.130.10">
    <property type="entry name" value="TonB-dependent receptor, plug domain"/>
    <property type="match status" value="1"/>
</dbReference>
<dbReference type="Pfam" id="PF00593">
    <property type="entry name" value="TonB_dep_Rec_b-barrel"/>
    <property type="match status" value="1"/>
</dbReference>
<keyword evidence="4" id="KW-0410">Iron transport</keyword>
<accession>A0A8S8XCF7</accession>
<dbReference type="PANTHER" id="PTHR32552:SF81">
    <property type="entry name" value="TONB-DEPENDENT OUTER MEMBRANE RECEPTOR"/>
    <property type="match status" value="1"/>
</dbReference>